<name>A0A2S5RHQ5_9MOLU</name>
<dbReference type="PROSITE" id="PS00178">
    <property type="entry name" value="AA_TRNA_LIGASE_I"/>
    <property type="match status" value="1"/>
</dbReference>
<evidence type="ECO:0000256" key="9">
    <source>
        <dbReference type="ARBA" id="ARBA00023146"/>
    </source>
</evidence>
<comment type="function">
    <text evidence="11">Catalyzes the attachment of glutamate to tRNA(Glu) in a two-step reaction: glutamate is first activated by ATP to form Glu-AMP and then transferred to the acceptor end of tRNA(Glu).</text>
</comment>
<dbReference type="HAMAP" id="MF_00022">
    <property type="entry name" value="Glu_tRNA_synth_type1"/>
    <property type="match status" value="1"/>
</dbReference>
<evidence type="ECO:0000256" key="1">
    <source>
        <dbReference type="ARBA" id="ARBA00004496"/>
    </source>
</evidence>
<evidence type="ECO:0000313" key="14">
    <source>
        <dbReference type="EMBL" id="PPE06695.1"/>
    </source>
</evidence>
<dbReference type="InterPro" id="IPR020058">
    <property type="entry name" value="Glu/Gln-tRNA-synth_Ib_cat-dom"/>
</dbReference>
<feature type="short sequence motif" description="'KMSKS' region" evidence="11">
    <location>
        <begin position="254"/>
        <end position="258"/>
    </location>
</feature>
<accession>A0A2S5RHQ5</accession>
<evidence type="ECO:0000259" key="12">
    <source>
        <dbReference type="Pfam" id="PF00749"/>
    </source>
</evidence>
<evidence type="ECO:0000256" key="8">
    <source>
        <dbReference type="ARBA" id="ARBA00022917"/>
    </source>
</evidence>
<dbReference type="GO" id="GO:0008270">
    <property type="term" value="F:zinc ion binding"/>
    <property type="evidence" value="ECO:0007669"/>
    <property type="project" value="InterPro"/>
</dbReference>
<feature type="binding site" evidence="11">
    <location>
        <position position="257"/>
    </location>
    <ligand>
        <name>ATP</name>
        <dbReference type="ChEBI" id="CHEBI:30616"/>
    </ligand>
</feature>
<evidence type="ECO:0000256" key="3">
    <source>
        <dbReference type="ARBA" id="ARBA00011245"/>
    </source>
</evidence>
<keyword evidence="5 11" id="KW-0436">Ligase</keyword>
<dbReference type="EC" id="6.1.1.17" evidence="11"/>
<dbReference type="PANTHER" id="PTHR43311:SF2">
    <property type="entry name" value="GLUTAMATE--TRNA LIGASE, MITOCHONDRIAL-RELATED"/>
    <property type="match status" value="1"/>
</dbReference>
<dbReference type="InterPro" id="IPR000924">
    <property type="entry name" value="Glu/Gln-tRNA-synth"/>
</dbReference>
<dbReference type="Pfam" id="PF19269">
    <property type="entry name" value="Anticodon_2"/>
    <property type="match status" value="1"/>
</dbReference>
<organism evidence="14 15">
    <name type="scientific">Mesoplasma corruscae</name>
    <dbReference type="NCBI Taxonomy" id="216874"/>
    <lineage>
        <taxon>Bacteria</taxon>
        <taxon>Bacillati</taxon>
        <taxon>Mycoplasmatota</taxon>
        <taxon>Mollicutes</taxon>
        <taxon>Entomoplasmatales</taxon>
        <taxon>Entomoplasmataceae</taxon>
        <taxon>Mesoplasma</taxon>
    </lineage>
</organism>
<feature type="domain" description="Glutamyl/glutaminyl-tRNA synthetase class Ib catalytic" evidence="12">
    <location>
        <begin position="4"/>
        <end position="325"/>
    </location>
</feature>
<evidence type="ECO:0000256" key="11">
    <source>
        <dbReference type="HAMAP-Rule" id="MF_00022"/>
    </source>
</evidence>
<proteinExistence type="inferred from homology"/>
<dbReference type="CDD" id="cd00808">
    <property type="entry name" value="GluRS_core"/>
    <property type="match status" value="1"/>
</dbReference>
<dbReference type="InterPro" id="IPR008925">
    <property type="entry name" value="aa_tRNA-synth_I_cd-bd_sf"/>
</dbReference>
<dbReference type="GO" id="GO:0006424">
    <property type="term" value="P:glutamyl-tRNA aminoacylation"/>
    <property type="evidence" value="ECO:0007669"/>
    <property type="project" value="UniProtKB-UniRule"/>
</dbReference>
<keyword evidence="6 11" id="KW-0547">Nucleotide-binding</keyword>
<dbReference type="InterPro" id="IPR045462">
    <property type="entry name" value="aa-tRNA-synth_I_cd-bd"/>
</dbReference>
<dbReference type="PRINTS" id="PR00987">
    <property type="entry name" value="TRNASYNTHGLU"/>
</dbReference>
<dbReference type="InterPro" id="IPR033910">
    <property type="entry name" value="GluRS_core"/>
</dbReference>
<keyword evidence="8 11" id="KW-0648">Protein biosynthesis</keyword>
<dbReference type="GO" id="GO:0004818">
    <property type="term" value="F:glutamate-tRNA ligase activity"/>
    <property type="evidence" value="ECO:0007669"/>
    <property type="project" value="UniProtKB-UniRule"/>
</dbReference>
<evidence type="ECO:0000256" key="2">
    <source>
        <dbReference type="ARBA" id="ARBA00007894"/>
    </source>
</evidence>
<comment type="subunit">
    <text evidence="3 11">Monomer.</text>
</comment>
<dbReference type="InterPro" id="IPR004527">
    <property type="entry name" value="Glu-tRNA-ligase_bac/mito"/>
</dbReference>
<dbReference type="RefSeq" id="WP_104207864.1">
    <property type="nucleotide sequence ID" value="NZ_PHNF01000001.1"/>
</dbReference>
<dbReference type="InterPro" id="IPR014729">
    <property type="entry name" value="Rossmann-like_a/b/a_fold"/>
</dbReference>
<dbReference type="InterPro" id="IPR001412">
    <property type="entry name" value="aa-tRNA-synth_I_CS"/>
</dbReference>
<dbReference type="Proteomes" id="UP000239785">
    <property type="component" value="Unassembled WGS sequence"/>
</dbReference>
<comment type="caution">
    <text evidence="14">The sequence shown here is derived from an EMBL/GenBank/DDBJ whole genome shotgun (WGS) entry which is preliminary data.</text>
</comment>
<dbReference type="NCBIfam" id="TIGR00464">
    <property type="entry name" value="gltX_bact"/>
    <property type="match status" value="1"/>
</dbReference>
<protein>
    <recommendedName>
        <fullName evidence="11">Glutamate--tRNA ligase</fullName>
        <ecNumber evidence="11">6.1.1.17</ecNumber>
    </recommendedName>
    <alternativeName>
        <fullName evidence="11">Glutamyl-tRNA synthetase</fullName>
        <shortName evidence="11">GluRS</shortName>
    </alternativeName>
</protein>
<dbReference type="GO" id="GO:0005829">
    <property type="term" value="C:cytosol"/>
    <property type="evidence" value="ECO:0007669"/>
    <property type="project" value="TreeGrafter"/>
</dbReference>
<dbReference type="GO" id="GO:0005524">
    <property type="term" value="F:ATP binding"/>
    <property type="evidence" value="ECO:0007669"/>
    <property type="project" value="UniProtKB-UniRule"/>
</dbReference>
<dbReference type="AlphaFoldDB" id="A0A2S5RHQ5"/>
<feature type="short sequence motif" description="'HIGH' region" evidence="11">
    <location>
        <begin position="11"/>
        <end position="21"/>
    </location>
</feature>
<keyword evidence="15" id="KW-1185">Reference proteome</keyword>
<comment type="caution">
    <text evidence="11">Lacks conserved residue(s) required for the propagation of feature annotation.</text>
</comment>
<evidence type="ECO:0000256" key="4">
    <source>
        <dbReference type="ARBA" id="ARBA00022490"/>
    </source>
</evidence>
<dbReference type="OrthoDB" id="9807503at2"/>
<evidence type="ECO:0000256" key="5">
    <source>
        <dbReference type="ARBA" id="ARBA00022598"/>
    </source>
</evidence>
<comment type="catalytic activity">
    <reaction evidence="10 11">
        <text>tRNA(Glu) + L-glutamate + ATP = L-glutamyl-tRNA(Glu) + AMP + diphosphate</text>
        <dbReference type="Rhea" id="RHEA:23540"/>
        <dbReference type="Rhea" id="RHEA-COMP:9663"/>
        <dbReference type="Rhea" id="RHEA-COMP:9680"/>
        <dbReference type="ChEBI" id="CHEBI:29985"/>
        <dbReference type="ChEBI" id="CHEBI:30616"/>
        <dbReference type="ChEBI" id="CHEBI:33019"/>
        <dbReference type="ChEBI" id="CHEBI:78442"/>
        <dbReference type="ChEBI" id="CHEBI:78520"/>
        <dbReference type="ChEBI" id="CHEBI:456215"/>
        <dbReference type="EC" id="6.1.1.17"/>
    </reaction>
</comment>
<dbReference type="SUPFAM" id="SSF48163">
    <property type="entry name" value="An anticodon-binding domain of class I aminoacyl-tRNA synthetases"/>
    <property type="match status" value="1"/>
</dbReference>
<comment type="subcellular location">
    <subcellularLocation>
        <location evidence="1 11">Cytoplasm</location>
    </subcellularLocation>
</comment>
<evidence type="ECO:0000256" key="7">
    <source>
        <dbReference type="ARBA" id="ARBA00022840"/>
    </source>
</evidence>
<gene>
    <name evidence="11 14" type="primary">gltX</name>
    <name evidence="14" type="ORF">MCORR_v1c03260</name>
</gene>
<evidence type="ECO:0000256" key="10">
    <source>
        <dbReference type="ARBA" id="ARBA00048351"/>
    </source>
</evidence>
<dbReference type="InterPro" id="IPR049940">
    <property type="entry name" value="GluQ/Sye"/>
</dbReference>
<evidence type="ECO:0000256" key="6">
    <source>
        <dbReference type="ARBA" id="ARBA00022741"/>
    </source>
</evidence>
<dbReference type="SUPFAM" id="SSF52374">
    <property type="entry name" value="Nucleotidylyl transferase"/>
    <property type="match status" value="1"/>
</dbReference>
<feature type="domain" description="Aminoacyl-tRNA synthetase class I anticodon-binding" evidence="13">
    <location>
        <begin position="355"/>
        <end position="481"/>
    </location>
</feature>
<reference evidence="14 15" key="1">
    <citation type="submission" date="2017-11" db="EMBL/GenBank/DDBJ databases">
        <title>Genome sequence of Mesoplasma corruscae ELCA-2 (ATCC 49579).</title>
        <authorList>
            <person name="Lo W.-S."/>
            <person name="Kuo C.-H."/>
        </authorList>
    </citation>
    <scope>NUCLEOTIDE SEQUENCE [LARGE SCALE GENOMIC DNA]</scope>
    <source>
        <strain evidence="14 15">ELCA-2</strain>
    </source>
</reference>
<dbReference type="FunFam" id="3.40.50.620:FF:000007">
    <property type="entry name" value="Glutamate--tRNA ligase"/>
    <property type="match status" value="1"/>
</dbReference>
<dbReference type="Gene3D" id="3.40.50.620">
    <property type="entry name" value="HUPs"/>
    <property type="match status" value="1"/>
</dbReference>
<keyword evidence="9 11" id="KW-0030">Aminoacyl-tRNA synthetase</keyword>
<evidence type="ECO:0000313" key="15">
    <source>
        <dbReference type="Proteomes" id="UP000239785"/>
    </source>
</evidence>
<dbReference type="InterPro" id="IPR020751">
    <property type="entry name" value="aa-tRNA-synth_I_codon-bd_sub2"/>
</dbReference>
<evidence type="ECO:0000259" key="13">
    <source>
        <dbReference type="Pfam" id="PF19269"/>
    </source>
</evidence>
<dbReference type="Pfam" id="PF00749">
    <property type="entry name" value="tRNA-synt_1c"/>
    <property type="match status" value="1"/>
</dbReference>
<comment type="similarity">
    <text evidence="2 11">Belongs to the class-I aminoacyl-tRNA synthetase family. Glutamate--tRNA ligase type 1 subfamily.</text>
</comment>
<dbReference type="PANTHER" id="PTHR43311">
    <property type="entry name" value="GLUTAMATE--TRNA LIGASE"/>
    <property type="match status" value="1"/>
</dbReference>
<dbReference type="GO" id="GO:0000049">
    <property type="term" value="F:tRNA binding"/>
    <property type="evidence" value="ECO:0007669"/>
    <property type="project" value="InterPro"/>
</dbReference>
<dbReference type="Gene3D" id="1.10.10.350">
    <property type="match status" value="1"/>
</dbReference>
<keyword evidence="4 11" id="KW-0963">Cytoplasm</keyword>
<keyword evidence="7 11" id="KW-0067">ATP-binding</keyword>
<sequence length="483" mass="56118">MTEKIRLRYAPSPTGYLHIGNTRTALMNYLFAKHFNGDFIVRIEDTDLERNVEGAIESQFANLEWLGIDIDESFFKPGNESYGKYKQSEKFKRYEDFANKLVTQKKAYFCFCTPEELEQDYKQQEAKGIVATKYSGKCKLLLQEEIDKKISNNQEYSIRFAVIDDQIHFEDFVKGNISFDSSELGDFVILKSNKIATYNFAVVVDDHDMDITHVLRGEEHISNTPRQILIYKAFDWKMPVFGHMSLIIDSSGKKLSKRSGNALFFIEQYKKQGYLPEAMLNYISLLGWSPSGEKEIFSKDELIKIFDDKRFSKSPSTFDMTKMKWINSQYMKKMSDEKYLDFVFNFINKEIYGIESKSKDWINKMLLLFKNEIEFGEQINDHLDLFFVDKQISLELKSKFNEILNAPLVLNAFEQGIVNIKEWTIEKIKDVIKVVSNTTQTKGKELFMSARIGCTSSEHGPSLAEVIYLLGKEKVLNNIKKVK</sequence>
<dbReference type="EMBL" id="PHNF01000001">
    <property type="protein sequence ID" value="PPE06695.1"/>
    <property type="molecule type" value="Genomic_DNA"/>
</dbReference>